<organism evidence="2 3">
    <name type="scientific">Lutzomyia longipalpis</name>
    <name type="common">Sand fly</name>
    <dbReference type="NCBI Taxonomy" id="7200"/>
    <lineage>
        <taxon>Eukaryota</taxon>
        <taxon>Metazoa</taxon>
        <taxon>Ecdysozoa</taxon>
        <taxon>Arthropoda</taxon>
        <taxon>Hexapoda</taxon>
        <taxon>Insecta</taxon>
        <taxon>Pterygota</taxon>
        <taxon>Neoptera</taxon>
        <taxon>Endopterygota</taxon>
        <taxon>Diptera</taxon>
        <taxon>Nematocera</taxon>
        <taxon>Psychodoidea</taxon>
        <taxon>Psychodidae</taxon>
        <taxon>Lutzomyia</taxon>
        <taxon>Lutzomyia</taxon>
    </lineage>
</organism>
<keyword evidence="3" id="KW-1185">Reference proteome</keyword>
<feature type="compositionally biased region" description="Pro residues" evidence="1">
    <location>
        <begin position="127"/>
        <end position="146"/>
    </location>
</feature>
<sequence length="211" mass="23166">MRARPPTHHPANRADHKVSKEVLHDKIVVSVVSDAELSLQPSAKKDPMARDPSRLTYFGRYMGTKAELYGPLRPNELPSAPIEPDPPYPLEETMPVPTSPENGNAIGSPEAQRPIGFTAEVHSSAGTPPPHSPRSPISPVPNPPYPVEGLSRTPSIRMLEPLNAQPRNPQPLNPQPQNVQPLNPKNLRDGNPPSYEDVMANKTFYVTPEQK</sequence>
<dbReference type="EnsemblMetazoa" id="LLOJ007281-RA">
    <property type="protein sequence ID" value="LLOJ007281-PA"/>
    <property type="gene ID" value="LLOJ007281"/>
</dbReference>
<dbReference type="Proteomes" id="UP000092461">
    <property type="component" value="Unassembled WGS sequence"/>
</dbReference>
<reference evidence="2" key="1">
    <citation type="submission" date="2020-05" db="UniProtKB">
        <authorList>
            <consortium name="EnsemblMetazoa"/>
        </authorList>
    </citation>
    <scope>IDENTIFICATION</scope>
    <source>
        <strain evidence="2">Jacobina</strain>
    </source>
</reference>
<accession>A0A1B0CQY2</accession>
<evidence type="ECO:0000313" key="3">
    <source>
        <dbReference type="Proteomes" id="UP000092461"/>
    </source>
</evidence>
<dbReference type="EMBL" id="AJWK01024222">
    <property type="status" value="NOT_ANNOTATED_CDS"/>
    <property type="molecule type" value="Genomic_DNA"/>
</dbReference>
<protein>
    <submittedName>
        <fullName evidence="2">Uncharacterized protein</fullName>
    </submittedName>
</protein>
<feature type="region of interest" description="Disordered" evidence="1">
    <location>
        <begin position="71"/>
        <end position="211"/>
    </location>
</feature>
<evidence type="ECO:0000256" key="1">
    <source>
        <dbReference type="SAM" id="MobiDB-lite"/>
    </source>
</evidence>
<dbReference type="VEuPathDB" id="VectorBase:LLONM1_002587"/>
<proteinExistence type="predicted"/>
<dbReference type="VEuPathDB" id="VectorBase:LLOJ007281"/>
<evidence type="ECO:0000313" key="2">
    <source>
        <dbReference type="EnsemblMetazoa" id="LLOJ007281-PA"/>
    </source>
</evidence>
<dbReference type="AlphaFoldDB" id="A0A1B0CQY2"/>
<feature type="compositionally biased region" description="Low complexity" evidence="1">
    <location>
        <begin position="175"/>
        <end position="185"/>
    </location>
</feature>
<name>A0A1B0CQY2_LUTLO</name>
<dbReference type="EMBL" id="AJWK01024223">
    <property type="status" value="NOT_ANNOTATED_CDS"/>
    <property type="molecule type" value="Genomic_DNA"/>
</dbReference>